<evidence type="ECO:0000313" key="5">
    <source>
        <dbReference type="EMBL" id="WNR47007.1"/>
    </source>
</evidence>
<gene>
    <name evidence="5" type="ORF">MJB10_07650</name>
</gene>
<proteinExistence type="predicted"/>
<feature type="domain" description="HTH araC/xylS-type" evidence="4">
    <location>
        <begin position="163"/>
        <end position="261"/>
    </location>
</feature>
<reference evidence="5" key="1">
    <citation type="submission" date="2022-02" db="EMBL/GenBank/DDBJ databases">
        <title>Paenibacillus sp. MBLB1832 Whole Genome Shotgun Sequencing.</title>
        <authorList>
            <person name="Hwang C.Y."/>
            <person name="Cho E.-S."/>
            <person name="Seo M.-J."/>
        </authorList>
    </citation>
    <scope>NUCLEOTIDE SEQUENCE</scope>
    <source>
        <strain evidence="5">MBLB1832</strain>
    </source>
</reference>
<dbReference type="Pfam" id="PF02311">
    <property type="entry name" value="AraC_binding"/>
    <property type="match status" value="1"/>
</dbReference>
<dbReference type="InterPro" id="IPR037923">
    <property type="entry name" value="HTH-like"/>
</dbReference>
<dbReference type="PROSITE" id="PS01124">
    <property type="entry name" value="HTH_ARAC_FAMILY_2"/>
    <property type="match status" value="1"/>
</dbReference>
<dbReference type="PANTHER" id="PTHR43280:SF28">
    <property type="entry name" value="HTH-TYPE TRANSCRIPTIONAL ACTIVATOR RHAS"/>
    <property type="match status" value="1"/>
</dbReference>
<protein>
    <submittedName>
        <fullName evidence="5">AraC family transcriptional regulator</fullName>
    </submittedName>
</protein>
<organism evidence="5 6">
    <name type="scientific">Paenibacillus roseopurpureus</name>
    <dbReference type="NCBI Taxonomy" id="2918901"/>
    <lineage>
        <taxon>Bacteria</taxon>
        <taxon>Bacillati</taxon>
        <taxon>Bacillota</taxon>
        <taxon>Bacilli</taxon>
        <taxon>Bacillales</taxon>
        <taxon>Paenibacillaceae</taxon>
        <taxon>Paenibacillus</taxon>
    </lineage>
</organism>
<keyword evidence="3" id="KW-0804">Transcription</keyword>
<dbReference type="SUPFAM" id="SSF46689">
    <property type="entry name" value="Homeodomain-like"/>
    <property type="match status" value="2"/>
</dbReference>
<keyword evidence="6" id="KW-1185">Reference proteome</keyword>
<keyword evidence="1" id="KW-0805">Transcription regulation</keyword>
<dbReference type="GO" id="GO:0003700">
    <property type="term" value="F:DNA-binding transcription factor activity"/>
    <property type="evidence" value="ECO:0007669"/>
    <property type="project" value="InterPro"/>
</dbReference>
<dbReference type="InterPro" id="IPR009057">
    <property type="entry name" value="Homeodomain-like_sf"/>
</dbReference>
<dbReference type="SMART" id="SM00342">
    <property type="entry name" value="HTH_ARAC"/>
    <property type="match status" value="1"/>
</dbReference>
<dbReference type="InterPro" id="IPR003313">
    <property type="entry name" value="AraC-bd"/>
</dbReference>
<dbReference type="EMBL" id="CP130319">
    <property type="protein sequence ID" value="WNR47007.1"/>
    <property type="molecule type" value="Genomic_DNA"/>
</dbReference>
<evidence type="ECO:0000256" key="3">
    <source>
        <dbReference type="ARBA" id="ARBA00023163"/>
    </source>
</evidence>
<dbReference type="SUPFAM" id="SSF51215">
    <property type="entry name" value="Regulatory protein AraC"/>
    <property type="match status" value="1"/>
</dbReference>
<evidence type="ECO:0000256" key="2">
    <source>
        <dbReference type="ARBA" id="ARBA00023125"/>
    </source>
</evidence>
<dbReference type="AlphaFoldDB" id="A0AA96LTR3"/>
<evidence type="ECO:0000313" key="6">
    <source>
        <dbReference type="Proteomes" id="UP001304650"/>
    </source>
</evidence>
<evidence type="ECO:0000256" key="1">
    <source>
        <dbReference type="ARBA" id="ARBA00023015"/>
    </source>
</evidence>
<dbReference type="RefSeq" id="WP_314805519.1">
    <property type="nucleotide sequence ID" value="NZ_CP130319.1"/>
</dbReference>
<dbReference type="PROSITE" id="PS00041">
    <property type="entry name" value="HTH_ARAC_FAMILY_1"/>
    <property type="match status" value="1"/>
</dbReference>
<dbReference type="PANTHER" id="PTHR43280">
    <property type="entry name" value="ARAC-FAMILY TRANSCRIPTIONAL REGULATOR"/>
    <property type="match status" value="1"/>
</dbReference>
<dbReference type="Gene3D" id="1.10.10.60">
    <property type="entry name" value="Homeodomain-like"/>
    <property type="match status" value="2"/>
</dbReference>
<name>A0AA96LTR3_9BACL</name>
<evidence type="ECO:0000259" key="4">
    <source>
        <dbReference type="PROSITE" id="PS01124"/>
    </source>
</evidence>
<sequence>MHHHDFIKLVYITGGQAEHQYMNENCIVQEGEVFLKQPEVEHAYRVPGGGSLEGYNILFLPDLLEKEFQTLSTVASFVDFFYVKPFLRESNVYHVYMHLNSQQRIEMKLLMDRLTKEFTHKLTGYRILIKTSMIDLFVYLSRIYELKAHKPLTQWGSDAEVIKHISHYIDLHHAQPLSLEQVSQLCGMSVSSFKNKFKLYIGKTFLEYRKEVRLTIAKELLVETDDKIVTISQKVGLEDLSFFNKIFKEMEELSPGNYRKMHRKL</sequence>
<keyword evidence="2" id="KW-0238">DNA-binding</keyword>
<dbReference type="InterPro" id="IPR018060">
    <property type="entry name" value="HTH_AraC"/>
</dbReference>
<dbReference type="GO" id="GO:0043565">
    <property type="term" value="F:sequence-specific DNA binding"/>
    <property type="evidence" value="ECO:0007669"/>
    <property type="project" value="InterPro"/>
</dbReference>
<accession>A0AA96LTR3</accession>
<dbReference type="Pfam" id="PF12833">
    <property type="entry name" value="HTH_18"/>
    <property type="match status" value="1"/>
</dbReference>
<dbReference type="Proteomes" id="UP001304650">
    <property type="component" value="Chromosome"/>
</dbReference>
<dbReference type="KEGG" id="proo:MJB10_07650"/>
<dbReference type="InterPro" id="IPR018062">
    <property type="entry name" value="HTH_AraC-typ_CS"/>
</dbReference>